<keyword evidence="3" id="KW-0597">Phosphoprotein</keyword>
<dbReference type="GO" id="GO:0046983">
    <property type="term" value="F:protein dimerization activity"/>
    <property type="evidence" value="ECO:0007669"/>
    <property type="project" value="InterPro"/>
</dbReference>
<keyword evidence="13" id="KW-1185">Reference proteome</keyword>
<sequence>MVGGGIRNHLPLLRTLTVLLGFLVLIGWGLGSVGKSDEASGLKSDRWLWAPARSFHDSSPPRGVWLPYPNKSPNLETSSPYWLQIPLDKSSAREPQLLIFNAVALSVYDNQRLLYTYDPQAEHHRLNLFYHWNLVPLPAPIPSEVYVLLDNRDSSRPLPSIHFVGKGDIFTYFIQKDTYAFLLAGLFLFSLFVALGLYFVRRDRLHLYFALLAFCGCYASIARNYLLQVIWDQPWVSFMEHVIFPLGVYGFVNIMIEVFGSAQAGILRAIRWVLLGFVIVTLFSAIFLDMKWFGWLLSYPLLTVFLVTAGVVFHSIWSAYQERQGPESIWMLAGFFIVCTFALIHVLRTYLPMFYVLLERKVPLLFKLPFDVLSISLFLFLICLFRIIIFRFGLINEQLKAFNLSLESNVRKRTEELLERETQLRDANTQLTITMRGTAEAIASSMVLEERHLLTGTIHDTIGHALTATIVQLEAAKRLLKRDPDLALEKLDASQSLVRRGLEEIRNSVRLLRDDSSSYDLQSALKELIRETEQTTGVTIVSRINPLPDSLTTLQKRVLYQALQEGMTNGLKHGGSTRFDFSLTVSGTRLQFRLISDGLTYTPSTFGFGLKAMSERVANLGGHMAVEPGNPGCVLTLTLPFQAHAQPEEVTRG</sequence>
<evidence type="ECO:0000259" key="11">
    <source>
        <dbReference type="Pfam" id="PF07730"/>
    </source>
</evidence>
<evidence type="ECO:0000256" key="5">
    <source>
        <dbReference type="ARBA" id="ARBA00022741"/>
    </source>
</evidence>
<dbReference type="Gene3D" id="1.20.5.1930">
    <property type="match status" value="1"/>
</dbReference>
<protein>
    <recommendedName>
        <fullName evidence="2">histidine kinase</fullName>
        <ecNumber evidence="2">2.7.13.3</ecNumber>
    </recommendedName>
</protein>
<dbReference type="RefSeq" id="WP_169282949.1">
    <property type="nucleotide sequence ID" value="NZ_CP051680.1"/>
</dbReference>
<evidence type="ECO:0000313" key="13">
    <source>
        <dbReference type="Proteomes" id="UP000502248"/>
    </source>
</evidence>
<dbReference type="InterPro" id="IPR036890">
    <property type="entry name" value="HATPase_C_sf"/>
</dbReference>
<dbReference type="Gene3D" id="3.30.565.10">
    <property type="entry name" value="Histidine kinase-like ATPase, C-terminal domain"/>
    <property type="match status" value="1"/>
</dbReference>
<reference evidence="12 13" key="1">
    <citation type="submission" date="2020-04" db="EMBL/GenBank/DDBJ databases">
        <title>Genome sequencing of novel species.</title>
        <authorList>
            <person name="Heo J."/>
            <person name="Kim S.-J."/>
            <person name="Kim J.-S."/>
            <person name="Hong S.-B."/>
            <person name="Kwon S.-W."/>
        </authorList>
    </citation>
    <scope>NUCLEOTIDE SEQUENCE [LARGE SCALE GENOMIC DNA]</scope>
    <source>
        <strain evidence="12 13">MFER-1</strain>
    </source>
</reference>
<feature type="domain" description="7TM-DISM receptor extracellular" evidence="10">
    <location>
        <begin position="179"/>
        <end position="377"/>
    </location>
</feature>
<gene>
    <name evidence="12" type="ORF">HH215_28370</name>
</gene>
<dbReference type="Pfam" id="PF07695">
    <property type="entry name" value="7TMR-DISM_7TM"/>
    <property type="match status" value="1"/>
</dbReference>
<dbReference type="SUPFAM" id="SSF55874">
    <property type="entry name" value="ATPase domain of HSP90 chaperone/DNA topoisomerase II/histidine kinase"/>
    <property type="match status" value="1"/>
</dbReference>
<dbReference type="PANTHER" id="PTHR24421:SF10">
    <property type="entry name" value="NITRATE_NITRITE SENSOR PROTEIN NARQ"/>
    <property type="match status" value="1"/>
</dbReference>
<accession>A0A7Z2VNQ8</accession>
<feature type="transmembrane region" description="Helical" evidence="9">
    <location>
        <begin position="329"/>
        <end position="348"/>
    </location>
</feature>
<feature type="transmembrane region" description="Helical" evidence="9">
    <location>
        <begin position="12"/>
        <end position="30"/>
    </location>
</feature>
<organism evidence="12 13">
    <name type="scientific">Cohnella herbarum</name>
    <dbReference type="NCBI Taxonomy" id="2728023"/>
    <lineage>
        <taxon>Bacteria</taxon>
        <taxon>Bacillati</taxon>
        <taxon>Bacillota</taxon>
        <taxon>Bacilli</taxon>
        <taxon>Bacillales</taxon>
        <taxon>Paenibacillaceae</taxon>
        <taxon>Cohnella</taxon>
    </lineage>
</organism>
<evidence type="ECO:0000313" key="12">
    <source>
        <dbReference type="EMBL" id="QJD86703.1"/>
    </source>
</evidence>
<dbReference type="GO" id="GO:0005524">
    <property type="term" value="F:ATP binding"/>
    <property type="evidence" value="ECO:0007669"/>
    <property type="project" value="UniProtKB-KW"/>
</dbReference>
<feature type="transmembrane region" description="Helical" evidence="9">
    <location>
        <begin position="207"/>
        <end position="226"/>
    </location>
</feature>
<evidence type="ECO:0000256" key="7">
    <source>
        <dbReference type="ARBA" id="ARBA00022840"/>
    </source>
</evidence>
<name>A0A7Z2VNQ8_9BACL</name>
<evidence type="ECO:0000256" key="9">
    <source>
        <dbReference type="SAM" id="Phobius"/>
    </source>
</evidence>
<keyword evidence="7" id="KW-0067">ATP-binding</keyword>
<dbReference type="GO" id="GO:0000155">
    <property type="term" value="F:phosphorelay sensor kinase activity"/>
    <property type="evidence" value="ECO:0007669"/>
    <property type="project" value="InterPro"/>
</dbReference>
<dbReference type="KEGG" id="cheb:HH215_28370"/>
<keyword evidence="4" id="KW-0808">Transferase</keyword>
<evidence type="ECO:0000259" key="10">
    <source>
        <dbReference type="Pfam" id="PF07695"/>
    </source>
</evidence>
<evidence type="ECO:0000256" key="4">
    <source>
        <dbReference type="ARBA" id="ARBA00022679"/>
    </source>
</evidence>
<dbReference type="InterPro" id="IPR011712">
    <property type="entry name" value="Sig_transdc_His_kin_sub3_dim/P"/>
</dbReference>
<evidence type="ECO:0000256" key="2">
    <source>
        <dbReference type="ARBA" id="ARBA00012438"/>
    </source>
</evidence>
<dbReference type="InterPro" id="IPR050482">
    <property type="entry name" value="Sensor_HK_TwoCompSys"/>
</dbReference>
<dbReference type="PANTHER" id="PTHR24421">
    <property type="entry name" value="NITRATE/NITRITE SENSOR PROTEIN NARX-RELATED"/>
    <property type="match status" value="1"/>
</dbReference>
<dbReference type="EC" id="2.7.13.3" evidence="2"/>
<dbReference type="EMBL" id="CP051680">
    <property type="protein sequence ID" value="QJD86703.1"/>
    <property type="molecule type" value="Genomic_DNA"/>
</dbReference>
<feature type="transmembrane region" description="Helical" evidence="9">
    <location>
        <begin position="296"/>
        <end position="317"/>
    </location>
</feature>
<feature type="transmembrane region" description="Helical" evidence="9">
    <location>
        <begin position="272"/>
        <end position="290"/>
    </location>
</feature>
<evidence type="ECO:0000256" key="8">
    <source>
        <dbReference type="ARBA" id="ARBA00023012"/>
    </source>
</evidence>
<keyword evidence="9" id="KW-1133">Transmembrane helix</keyword>
<feature type="transmembrane region" description="Helical" evidence="9">
    <location>
        <begin position="368"/>
        <end position="389"/>
    </location>
</feature>
<evidence type="ECO:0000256" key="1">
    <source>
        <dbReference type="ARBA" id="ARBA00000085"/>
    </source>
</evidence>
<dbReference type="Proteomes" id="UP000502248">
    <property type="component" value="Chromosome"/>
</dbReference>
<dbReference type="Pfam" id="PF07730">
    <property type="entry name" value="HisKA_3"/>
    <property type="match status" value="1"/>
</dbReference>
<keyword evidence="9" id="KW-0472">Membrane</keyword>
<evidence type="ECO:0000256" key="3">
    <source>
        <dbReference type="ARBA" id="ARBA00022553"/>
    </source>
</evidence>
<proteinExistence type="predicted"/>
<feature type="transmembrane region" description="Helical" evidence="9">
    <location>
        <begin position="238"/>
        <end position="260"/>
    </location>
</feature>
<keyword evidence="5" id="KW-0547">Nucleotide-binding</keyword>
<dbReference type="InterPro" id="IPR011623">
    <property type="entry name" value="7TMR_DISM_rcpt_extracell_dom1"/>
</dbReference>
<dbReference type="AlphaFoldDB" id="A0A7Z2VNQ8"/>
<keyword evidence="6" id="KW-0418">Kinase</keyword>
<feature type="domain" description="Signal transduction histidine kinase subgroup 3 dimerisation and phosphoacceptor" evidence="11">
    <location>
        <begin position="450"/>
        <end position="515"/>
    </location>
</feature>
<dbReference type="GO" id="GO:0016020">
    <property type="term" value="C:membrane"/>
    <property type="evidence" value="ECO:0007669"/>
    <property type="project" value="InterPro"/>
</dbReference>
<keyword evidence="8" id="KW-0902">Two-component regulatory system</keyword>
<feature type="transmembrane region" description="Helical" evidence="9">
    <location>
        <begin position="179"/>
        <end position="200"/>
    </location>
</feature>
<comment type="catalytic activity">
    <reaction evidence="1">
        <text>ATP + protein L-histidine = ADP + protein N-phospho-L-histidine.</text>
        <dbReference type="EC" id="2.7.13.3"/>
    </reaction>
</comment>
<dbReference type="CDD" id="cd16917">
    <property type="entry name" value="HATPase_UhpB-NarQ-NarX-like"/>
    <property type="match status" value="1"/>
</dbReference>
<keyword evidence="9" id="KW-0812">Transmembrane</keyword>
<evidence type="ECO:0000256" key="6">
    <source>
        <dbReference type="ARBA" id="ARBA00022777"/>
    </source>
</evidence>